<dbReference type="Pfam" id="PF00669">
    <property type="entry name" value="Flagellin_N"/>
    <property type="match status" value="1"/>
</dbReference>
<keyword evidence="2" id="KW-0282">Flagellum</keyword>
<keyword evidence="2" id="KW-0966">Cell projection</keyword>
<dbReference type="GO" id="GO:0005198">
    <property type="term" value="F:structural molecule activity"/>
    <property type="evidence" value="ECO:0007669"/>
    <property type="project" value="InterPro"/>
</dbReference>
<sequence>MRVSTFQNANWAKNQMMDLNVQQQYHRNQVTSGKKNLFMSEDPLAASKSFAIQHSLANIEQMQKDLADSKNVLTQTENTLQGVFKSLTRADQLTVQALNGTNSEKELKAIGAEIDQILKQVVYLANTKEQGRYIFGGDSAEQAPFTEDGTYQGGKNDVNWQLNDGYQLKAFRNGEELLSPVIKTLKQMSEALNNGDQKALQPLLGENKKNLDSVINRTTEVGSTMNTMETFKTILSEQNLALQENRKEIEDVDLAVAISDLAYINATYEATLKAVSTMSKTSILDYM</sequence>
<dbReference type="AlphaFoldDB" id="A0A084J5Z9"/>
<organism evidence="2 3">
    <name type="scientific">Bacillus mycoides</name>
    <dbReference type="NCBI Taxonomy" id="1405"/>
    <lineage>
        <taxon>Bacteria</taxon>
        <taxon>Bacillati</taxon>
        <taxon>Bacillota</taxon>
        <taxon>Bacilli</taxon>
        <taxon>Bacillales</taxon>
        <taxon>Bacillaceae</taxon>
        <taxon>Bacillus</taxon>
        <taxon>Bacillus cereus group</taxon>
    </lineage>
</organism>
<proteinExistence type="predicted"/>
<dbReference type="PANTHER" id="PTHR42792:SF1">
    <property type="entry name" value="FLAGELLAR HOOK-ASSOCIATED PROTEIN 3"/>
    <property type="match status" value="1"/>
</dbReference>
<dbReference type="RefSeq" id="WP_002030927.1">
    <property type="nucleotide sequence ID" value="NZ_CP009746.1"/>
</dbReference>
<keyword evidence="2" id="KW-0969">Cilium</keyword>
<dbReference type="PANTHER" id="PTHR42792">
    <property type="entry name" value="FLAGELLIN"/>
    <property type="match status" value="1"/>
</dbReference>
<gene>
    <name evidence="2" type="primary">flgL</name>
    <name evidence="2" type="ORF">BACI71_30733</name>
</gene>
<dbReference type="SUPFAM" id="SSF64518">
    <property type="entry name" value="Phase 1 flagellin"/>
    <property type="match status" value="1"/>
</dbReference>
<dbReference type="InterPro" id="IPR001029">
    <property type="entry name" value="Flagellin_N"/>
</dbReference>
<accession>A0A653Y683</accession>
<dbReference type="KEGG" id="bww:bwei_3348"/>
<dbReference type="GO" id="GO:0009424">
    <property type="term" value="C:bacterial-type flagellum hook"/>
    <property type="evidence" value="ECO:0007669"/>
    <property type="project" value="InterPro"/>
</dbReference>
<name>A0A084J5Z9_BACMY</name>
<evidence type="ECO:0000259" key="1">
    <source>
        <dbReference type="Pfam" id="PF00669"/>
    </source>
</evidence>
<feature type="domain" description="Flagellin N-terminal" evidence="1">
    <location>
        <begin position="3"/>
        <end position="137"/>
    </location>
</feature>
<dbReference type="Gene3D" id="1.20.1330.10">
    <property type="entry name" value="f41 fragment of flagellin, N-terminal domain"/>
    <property type="match status" value="1"/>
</dbReference>
<accession>A0A084J5Z9</accession>
<dbReference type="EMBL" id="CABWMC010000023">
    <property type="protein sequence ID" value="VXC37861.1"/>
    <property type="molecule type" value="Genomic_DNA"/>
</dbReference>
<dbReference type="InterPro" id="IPR013384">
    <property type="entry name" value="Flagell_FlgL"/>
</dbReference>
<protein>
    <submittedName>
        <fullName evidence="2">Flagellar biosynthesis protein FlgL</fullName>
    </submittedName>
</protein>
<evidence type="ECO:0000313" key="3">
    <source>
        <dbReference type="Proteomes" id="UP000437562"/>
    </source>
</evidence>
<dbReference type="InterPro" id="IPR001492">
    <property type="entry name" value="Flagellin"/>
</dbReference>
<dbReference type="NCBIfam" id="TIGR02550">
    <property type="entry name" value="flagell_flgL"/>
    <property type="match status" value="1"/>
</dbReference>
<dbReference type="NCBIfam" id="NF005980">
    <property type="entry name" value="PRK08073.1"/>
    <property type="match status" value="1"/>
</dbReference>
<dbReference type="Proteomes" id="UP000437562">
    <property type="component" value="Unassembled WGS sequence"/>
</dbReference>
<reference evidence="2 3" key="1">
    <citation type="submission" date="2019-10" db="EMBL/GenBank/DDBJ databases">
        <authorList>
            <person name="Karimi E."/>
        </authorList>
    </citation>
    <scope>NUCLEOTIDE SEQUENCE [LARGE SCALE GENOMIC DNA]</scope>
    <source>
        <strain evidence="2">Bacillus sp. 71</strain>
    </source>
</reference>
<dbReference type="GO" id="GO:0071973">
    <property type="term" value="P:bacterial-type flagellum-dependent cell motility"/>
    <property type="evidence" value="ECO:0007669"/>
    <property type="project" value="InterPro"/>
</dbReference>
<evidence type="ECO:0000313" key="2">
    <source>
        <dbReference type="EMBL" id="VXC37861.1"/>
    </source>
</evidence>